<accession>G8Y442</accession>
<dbReference type="GO" id="GO:0008270">
    <property type="term" value="F:zinc ion binding"/>
    <property type="evidence" value="ECO:0007669"/>
    <property type="project" value="UniProtKB-KW"/>
</dbReference>
<evidence type="ECO:0000313" key="7">
    <source>
        <dbReference type="EMBL" id="CCE85460.1"/>
    </source>
</evidence>
<evidence type="ECO:0000313" key="8">
    <source>
        <dbReference type="Proteomes" id="UP000005222"/>
    </source>
</evidence>
<evidence type="ECO:0000256" key="3">
    <source>
        <dbReference type="ARBA" id="ARBA00022833"/>
    </source>
</evidence>
<dbReference type="InterPro" id="IPR000679">
    <property type="entry name" value="Znf_GATA"/>
</dbReference>
<dbReference type="Gene3D" id="3.30.50.10">
    <property type="entry name" value="Erythroid Transcription Factor GATA-1, subunit A"/>
    <property type="match status" value="1"/>
</dbReference>
<dbReference type="HOGENOM" id="CLU_758911_0_0_1"/>
<reference evidence="7 8" key="1">
    <citation type="journal article" date="2012" name="G3 (Bethesda)">
        <title>Pichia sorbitophila, an interspecies yeast hybrid reveals early steps of genome resolution following polyploidization.</title>
        <authorList>
            <person name="Leh Louis V."/>
            <person name="Despons L."/>
            <person name="Friedrich A."/>
            <person name="Martin T."/>
            <person name="Durrens P."/>
            <person name="Casaregola S."/>
            <person name="Neuveglise C."/>
            <person name="Fairhead C."/>
            <person name="Marck C."/>
            <person name="Cruz J.A."/>
            <person name="Straub M.L."/>
            <person name="Kugler V."/>
            <person name="Sacerdot C."/>
            <person name="Uzunov Z."/>
            <person name="Thierry A."/>
            <person name="Weiss S."/>
            <person name="Bleykasten C."/>
            <person name="De Montigny J."/>
            <person name="Jacques N."/>
            <person name="Jung P."/>
            <person name="Lemaire M."/>
            <person name="Mallet S."/>
            <person name="Morel G."/>
            <person name="Richard G.F."/>
            <person name="Sarkar A."/>
            <person name="Savel G."/>
            <person name="Schacherer J."/>
            <person name="Seret M.L."/>
            <person name="Talla E."/>
            <person name="Samson G."/>
            <person name="Jubin C."/>
            <person name="Poulain J."/>
            <person name="Vacherie B."/>
            <person name="Barbe V."/>
            <person name="Pelletier E."/>
            <person name="Sherman D.J."/>
            <person name="Westhof E."/>
            <person name="Weissenbach J."/>
            <person name="Baret P.V."/>
            <person name="Wincker P."/>
            <person name="Gaillardin C."/>
            <person name="Dujon B."/>
            <person name="Souciet J.L."/>
        </authorList>
    </citation>
    <scope>NUCLEOTIDE SEQUENCE [LARGE SCALE GENOMIC DNA]</scope>
    <source>
        <strain evidence="8">ATCC MYA-4447 / BCRC 22081 / CBS 7064 / NBRC 10061 / NRRL Y-12695</strain>
    </source>
</reference>
<name>G8Y442_PICSO</name>
<dbReference type="InterPro" id="IPR051140">
    <property type="entry name" value="GATA_TF"/>
</dbReference>
<protein>
    <submittedName>
        <fullName evidence="7">Piso0_005056 protein</fullName>
    </submittedName>
</protein>
<dbReference type="InterPro" id="IPR013088">
    <property type="entry name" value="Znf_NHR/GATA"/>
</dbReference>
<feature type="domain" description="GATA-type" evidence="6">
    <location>
        <begin position="283"/>
        <end position="318"/>
    </location>
</feature>
<dbReference type="PROSITE" id="PS00344">
    <property type="entry name" value="GATA_ZN_FINGER_1"/>
    <property type="match status" value="1"/>
</dbReference>
<dbReference type="GO" id="GO:0043565">
    <property type="term" value="F:sequence-specific DNA binding"/>
    <property type="evidence" value="ECO:0007669"/>
    <property type="project" value="InterPro"/>
</dbReference>
<gene>
    <name evidence="7" type="primary">Piso0_005056</name>
    <name evidence="7" type="ORF">GNLVRS01_PISO0M06766g</name>
</gene>
<evidence type="ECO:0000256" key="2">
    <source>
        <dbReference type="ARBA" id="ARBA00022771"/>
    </source>
</evidence>
<keyword evidence="8" id="KW-1185">Reference proteome</keyword>
<dbReference type="eggNOG" id="KOG1601">
    <property type="taxonomic scope" value="Eukaryota"/>
</dbReference>
<dbReference type="InParanoid" id="G8Y442"/>
<evidence type="ECO:0000256" key="1">
    <source>
        <dbReference type="ARBA" id="ARBA00022723"/>
    </source>
</evidence>
<dbReference type="SMART" id="SM00401">
    <property type="entry name" value="ZnF_GATA"/>
    <property type="match status" value="1"/>
</dbReference>
<keyword evidence="1" id="KW-0479">Metal-binding</keyword>
<keyword evidence="2 4" id="KW-0863">Zinc-finger</keyword>
<feature type="region of interest" description="Disordered" evidence="5">
    <location>
        <begin position="71"/>
        <end position="95"/>
    </location>
</feature>
<dbReference type="Proteomes" id="UP000005222">
    <property type="component" value="Chromosome M"/>
</dbReference>
<dbReference type="SUPFAM" id="SSF57716">
    <property type="entry name" value="Glucocorticoid receptor-like (DNA-binding domain)"/>
    <property type="match status" value="1"/>
</dbReference>
<evidence type="ECO:0000256" key="5">
    <source>
        <dbReference type="SAM" id="MobiDB-lite"/>
    </source>
</evidence>
<dbReference type="STRING" id="559304.G8Y442"/>
<sequence>MWPHENPTQSGQCRVRTNVYRLPSCKQLLQEIAFGTNKESANNKGDGQAAESDSLVTQWGPIIKHMHVGQVGARGTDSDGSSDNGAVNSPEIGHNNFPKRGQIPLEILVRVGCSRYYNSGEPVNKQEEDALNFLAQFFLGNASLNECFQQMRHHLLEASVTDYSNLGMAREEILLGKDYRSALLAITRSNFKKWVTGIPDVMYQNIASNLGQFVDVLHELRIMKYNYLVEEALDDAVKQPRRNRPPGQEWSCAHEDKQEMAVVRKPDCSLTMQPRGIRKPHIRRSDDACKHCSTIDTPEWRRGPDGSRTLCNACGLFFSKLVKRYGYDRAVLILKYRKVRGSFSDRTVPSTQKLLTIVQWSSKNA</sequence>
<proteinExistence type="predicted"/>
<dbReference type="OrthoDB" id="2162994at2759"/>
<feature type="compositionally biased region" description="Polar residues" evidence="5">
    <location>
        <begin position="78"/>
        <end position="87"/>
    </location>
</feature>
<evidence type="ECO:0000259" key="6">
    <source>
        <dbReference type="PROSITE" id="PS50114"/>
    </source>
</evidence>
<dbReference type="EMBL" id="FO082047">
    <property type="protein sequence ID" value="CCE85460.1"/>
    <property type="molecule type" value="Genomic_DNA"/>
</dbReference>
<keyword evidence="3" id="KW-0862">Zinc</keyword>
<evidence type="ECO:0000256" key="4">
    <source>
        <dbReference type="PROSITE-ProRule" id="PRU00094"/>
    </source>
</evidence>
<dbReference type="CDD" id="cd00202">
    <property type="entry name" value="ZnF_GATA"/>
    <property type="match status" value="1"/>
</dbReference>
<dbReference type="Pfam" id="PF00320">
    <property type="entry name" value="GATA"/>
    <property type="match status" value="1"/>
</dbReference>
<dbReference type="AlphaFoldDB" id="G8Y442"/>
<dbReference type="PROSITE" id="PS50114">
    <property type="entry name" value="GATA_ZN_FINGER_2"/>
    <property type="match status" value="1"/>
</dbReference>
<dbReference type="GO" id="GO:0006355">
    <property type="term" value="P:regulation of DNA-templated transcription"/>
    <property type="evidence" value="ECO:0007669"/>
    <property type="project" value="InterPro"/>
</dbReference>
<organism evidence="7 8">
    <name type="scientific">Pichia sorbitophila (strain ATCC MYA-4447 / BCRC 22081 / CBS 7064 / NBRC 10061 / NRRL Y-12695)</name>
    <name type="common">Hybrid yeast</name>
    <dbReference type="NCBI Taxonomy" id="559304"/>
    <lineage>
        <taxon>Eukaryota</taxon>
        <taxon>Fungi</taxon>
        <taxon>Dikarya</taxon>
        <taxon>Ascomycota</taxon>
        <taxon>Saccharomycotina</taxon>
        <taxon>Pichiomycetes</taxon>
        <taxon>Debaryomycetaceae</taxon>
        <taxon>Millerozyma</taxon>
    </lineage>
</organism>
<dbReference type="PANTHER" id="PTHR45658">
    <property type="entry name" value="GATA TRANSCRIPTION FACTOR"/>
    <property type="match status" value="1"/>
</dbReference>